<proteinExistence type="inferred from homology"/>
<organism evidence="2 3">
    <name type="scientific">Methanohalarchaeum thermophilum</name>
    <dbReference type="NCBI Taxonomy" id="1903181"/>
    <lineage>
        <taxon>Archaea</taxon>
        <taxon>Methanobacteriati</taxon>
        <taxon>Methanobacteriota</taxon>
        <taxon>Methanonatronarchaeia</taxon>
        <taxon>Methanonatronarchaeales</taxon>
        <taxon>Methanonatronarchaeaceae</taxon>
        <taxon>Candidatus Methanohalarchaeum</taxon>
    </lineage>
</organism>
<protein>
    <submittedName>
        <fullName evidence="2">Subunit of KEOPS complex Cgi121</fullName>
    </submittedName>
</protein>
<dbReference type="Proteomes" id="UP000185744">
    <property type="component" value="Unassembled WGS sequence"/>
</dbReference>
<sequence length="170" mass="19385">MIHEFCDFEIIGARKRVLNKGKFIDELNSFSNNKAVIQAINASVICGIEHIEFALKKALESWEKDPISSNLGIEILLHTLGLRQINKAIEKGGIEEGEADLCLIFSDINWKDLETRFDLERDDSILSPDKIDLKKIMDIFDISEEELNVVGSKKIPLLAREKISLLRYEK</sequence>
<dbReference type="STRING" id="1903181.BTN85_0351"/>
<dbReference type="Gene3D" id="3.30.2380.10">
    <property type="entry name" value="CGI121/TPRKB"/>
    <property type="match status" value="1"/>
</dbReference>
<keyword evidence="3" id="KW-1185">Reference proteome</keyword>
<comment type="similarity">
    <text evidence="1">Belongs to the CGI121/TPRKB family.</text>
</comment>
<dbReference type="NCBIfam" id="NF011465">
    <property type="entry name" value="PRK14886.1-1"/>
    <property type="match status" value="1"/>
</dbReference>
<dbReference type="SUPFAM" id="SSF143870">
    <property type="entry name" value="PF0523-like"/>
    <property type="match status" value="1"/>
</dbReference>
<evidence type="ECO:0000256" key="1">
    <source>
        <dbReference type="ARBA" id="ARBA00005546"/>
    </source>
</evidence>
<dbReference type="InterPro" id="IPR036504">
    <property type="entry name" value="CGI121/TPRKB_sf"/>
</dbReference>
<gene>
    <name evidence="2" type="ORF">BTN85_0351</name>
</gene>
<reference evidence="2" key="1">
    <citation type="submission" date="2016-12" db="EMBL/GenBank/DDBJ databases">
        <title>Discovery of methanogenic haloarchaea.</title>
        <authorList>
            <person name="Sorokin D.Y."/>
            <person name="Makarova K.S."/>
            <person name="Abbas B."/>
            <person name="Ferrer M."/>
            <person name="Golyshin P.N."/>
        </authorList>
    </citation>
    <scope>NUCLEOTIDE SEQUENCE [LARGE SCALE GENOMIC DNA]</scope>
    <source>
        <strain evidence="2">HMET1</strain>
    </source>
</reference>
<dbReference type="AlphaFoldDB" id="A0A1Q6DU48"/>
<dbReference type="EMBL" id="MSDW01000001">
    <property type="protein sequence ID" value="OKY77875.1"/>
    <property type="molecule type" value="Genomic_DNA"/>
</dbReference>
<dbReference type="Pfam" id="PF08617">
    <property type="entry name" value="CGI-121"/>
    <property type="match status" value="1"/>
</dbReference>
<accession>A0A1Q6DU48</accession>
<name>A0A1Q6DU48_METT1</name>
<comment type="caution">
    <text evidence="2">The sequence shown here is derived from an EMBL/GenBank/DDBJ whole genome shotgun (WGS) entry which is preliminary data.</text>
</comment>
<evidence type="ECO:0000313" key="3">
    <source>
        <dbReference type="Proteomes" id="UP000185744"/>
    </source>
</evidence>
<evidence type="ECO:0000313" key="2">
    <source>
        <dbReference type="EMBL" id="OKY77875.1"/>
    </source>
</evidence>
<dbReference type="InParanoid" id="A0A1Q6DU48"/>
<dbReference type="InterPro" id="IPR013926">
    <property type="entry name" value="CGI121/TPRKB"/>
</dbReference>